<evidence type="ECO:0000259" key="7">
    <source>
        <dbReference type="Pfam" id="PF02347"/>
    </source>
</evidence>
<organism evidence="9">
    <name type="scientific">freshwater metagenome</name>
    <dbReference type="NCBI Taxonomy" id="449393"/>
    <lineage>
        <taxon>unclassified sequences</taxon>
        <taxon>metagenomes</taxon>
        <taxon>ecological metagenomes</taxon>
    </lineage>
</organism>
<feature type="domain" description="Glycine dehydrogenase C-terminal" evidence="8">
    <location>
        <begin position="393"/>
        <end position="499"/>
    </location>
</feature>
<reference evidence="9" key="1">
    <citation type="submission" date="2020-05" db="EMBL/GenBank/DDBJ databases">
        <authorList>
            <person name="Chiriac C."/>
            <person name="Salcher M."/>
            <person name="Ghai R."/>
            <person name="Kavagutti S V."/>
        </authorList>
    </citation>
    <scope>NUCLEOTIDE SEQUENCE</scope>
</reference>
<dbReference type="NCBIfam" id="NF003346">
    <property type="entry name" value="PRK04366.1"/>
    <property type="match status" value="1"/>
</dbReference>
<dbReference type="GO" id="GO:0019464">
    <property type="term" value="P:glycine decarboxylation via glycine cleavage system"/>
    <property type="evidence" value="ECO:0007669"/>
    <property type="project" value="InterPro"/>
</dbReference>
<gene>
    <name evidence="9" type="ORF">UFOPK3444_00308</name>
</gene>
<feature type="compositionally biased region" description="Low complexity" evidence="6">
    <location>
        <begin position="1"/>
        <end position="15"/>
    </location>
</feature>
<dbReference type="InterPro" id="IPR020581">
    <property type="entry name" value="GDC_P"/>
</dbReference>
<name>A0A6J7CX51_9ZZZZ</name>
<dbReference type="GO" id="GO:0030170">
    <property type="term" value="F:pyridoxal phosphate binding"/>
    <property type="evidence" value="ECO:0007669"/>
    <property type="project" value="TreeGrafter"/>
</dbReference>
<accession>A0A6J7CX51</accession>
<dbReference type="AlphaFoldDB" id="A0A6J7CX51"/>
<comment type="catalytic activity">
    <reaction evidence="5">
        <text>N(6)-[(R)-lipoyl]-L-lysyl-[glycine-cleavage complex H protein] + glycine + H(+) = N(6)-[(R)-S(8)-aminomethyldihydrolipoyl]-L-lysyl-[glycine-cleavage complex H protein] + CO2</text>
        <dbReference type="Rhea" id="RHEA:24304"/>
        <dbReference type="Rhea" id="RHEA-COMP:10494"/>
        <dbReference type="Rhea" id="RHEA-COMP:10495"/>
        <dbReference type="ChEBI" id="CHEBI:15378"/>
        <dbReference type="ChEBI" id="CHEBI:16526"/>
        <dbReference type="ChEBI" id="CHEBI:57305"/>
        <dbReference type="ChEBI" id="CHEBI:83099"/>
        <dbReference type="ChEBI" id="CHEBI:83143"/>
        <dbReference type="EC" id="1.4.4.2"/>
    </reaction>
</comment>
<keyword evidence="3" id="KW-0663">Pyridoxal phosphate</keyword>
<dbReference type="Gene3D" id="3.90.1150.10">
    <property type="entry name" value="Aspartate Aminotransferase, domain 1"/>
    <property type="match status" value="1"/>
</dbReference>
<feature type="domain" description="Glycine cleavage system P-protein N-terminal" evidence="7">
    <location>
        <begin position="68"/>
        <end position="329"/>
    </location>
</feature>
<evidence type="ECO:0000256" key="1">
    <source>
        <dbReference type="ARBA" id="ARBA00001933"/>
    </source>
</evidence>
<dbReference type="InterPro" id="IPR015421">
    <property type="entry name" value="PyrdxlP-dep_Trfase_major"/>
</dbReference>
<dbReference type="InterPro" id="IPR049315">
    <property type="entry name" value="GDC-P_N"/>
</dbReference>
<dbReference type="GO" id="GO:0004375">
    <property type="term" value="F:glycine dehydrogenase (decarboxylating) activity"/>
    <property type="evidence" value="ECO:0007669"/>
    <property type="project" value="UniProtKB-EC"/>
</dbReference>
<dbReference type="Pfam" id="PF21478">
    <property type="entry name" value="GcvP2_C"/>
    <property type="match status" value="1"/>
</dbReference>
<evidence type="ECO:0000256" key="4">
    <source>
        <dbReference type="ARBA" id="ARBA00023002"/>
    </source>
</evidence>
<evidence type="ECO:0000256" key="5">
    <source>
        <dbReference type="ARBA" id="ARBA00049026"/>
    </source>
</evidence>
<evidence type="ECO:0000256" key="2">
    <source>
        <dbReference type="ARBA" id="ARBA00012134"/>
    </source>
</evidence>
<dbReference type="Gene3D" id="6.20.440.10">
    <property type="match status" value="1"/>
</dbReference>
<dbReference type="GO" id="GO:0005829">
    <property type="term" value="C:cytosol"/>
    <property type="evidence" value="ECO:0007669"/>
    <property type="project" value="TreeGrafter"/>
</dbReference>
<dbReference type="PANTHER" id="PTHR11773:SF1">
    <property type="entry name" value="GLYCINE DEHYDROGENASE (DECARBOXYLATING), MITOCHONDRIAL"/>
    <property type="match status" value="1"/>
</dbReference>
<comment type="cofactor">
    <cofactor evidence="1">
        <name>pyridoxal 5'-phosphate</name>
        <dbReference type="ChEBI" id="CHEBI:597326"/>
    </cofactor>
</comment>
<evidence type="ECO:0000256" key="6">
    <source>
        <dbReference type="SAM" id="MobiDB-lite"/>
    </source>
</evidence>
<dbReference type="InterPro" id="IPR023012">
    <property type="entry name" value="GcvPB"/>
</dbReference>
<protein>
    <recommendedName>
        <fullName evidence="2">glycine dehydrogenase (aminomethyl-transferring)</fullName>
        <ecNumber evidence="2">1.4.4.2</ecNumber>
    </recommendedName>
</protein>
<dbReference type="PANTHER" id="PTHR11773">
    <property type="entry name" value="GLYCINE DEHYDROGENASE, DECARBOXYLATING"/>
    <property type="match status" value="1"/>
</dbReference>
<keyword evidence="4" id="KW-0560">Oxidoreductase</keyword>
<dbReference type="HAMAP" id="MF_00713">
    <property type="entry name" value="GcvPB"/>
    <property type="match status" value="1"/>
</dbReference>
<dbReference type="Gene3D" id="3.40.640.10">
    <property type="entry name" value="Type I PLP-dependent aspartate aminotransferase-like (Major domain)"/>
    <property type="match status" value="1"/>
</dbReference>
<evidence type="ECO:0000256" key="3">
    <source>
        <dbReference type="ARBA" id="ARBA00022898"/>
    </source>
</evidence>
<dbReference type="EMBL" id="CAFBLU010000003">
    <property type="protein sequence ID" value="CAB4863402.1"/>
    <property type="molecule type" value="Genomic_DNA"/>
</dbReference>
<dbReference type="Pfam" id="PF02347">
    <property type="entry name" value="GDC-P"/>
    <property type="match status" value="1"/>
</dbReference>
<dbReference type="InterPro" id="IPR015424">
    <property type="entry name" value="PyrdxlP-dep_Trfase"/>
</dbReference>
<dbReference type="InterPro" id="IPR049316">
    <property type="entry name" value="GDC-P_C"/>
</dbReference>
<dbReference type="FunFam" id="3.90.1150.10:FF:000014">
    <property type="entry name" value="Probable glycine dehydrogenase (decarboxylating) subunit 2"/>
    <property type="match status" value="1"/>
</dbReference>
<dbReference type="FunFam" id="3.40.640.10:FF:000224">
    <property type="entry name" value="Probable glycine dehydrogenase (decarboxylating) subunit 2"/>
    <property type="match status" value="1"/>
</dbReference>
<dbReference type="GO" id="GO:0005960">
    <property type="term" value="C:glycine cleavage complex"/>
    <property type="evidence" value="ECO:0007669"/>
    <property type="project" value="TreeGrafter"/>
</dbReference>
<dbReference type="GO" id="GO:0016594">
    <property type="term" value="F:glycine binding"/>
    <property type="evidence" value="ECO:0007669"/>
    <property type="project" value="TreeGrafter"/>
</dbReference>
<dbReference type="SUPFAM" id="SSF53383">
    <property type="entry name" value="PLP-dependent transferases"/>
    <property type="match status" value="1"/>
</dbReference>
<feature type="region of interest" description="Disordered" evidence="6">
    <location>
        <begin position="1"/>
        <end position="43"/>
    </location>
</feature>
<sequence>MSDMASAQTAAQHAAGELGEETVQVNSSVPSAGETPQQRDGAKTIYEKSKVGRRAFMVPETDVPDTPLDQLIPSALLRKDPAKLPEVAEPELVRHYTRISKRNFDLDSGFYPLGSCTMKHNPRLHERVAALPGNSRLHPLQSDSHAQGALELMYNLQHALGEIAGLPHVSLQPSAGSHGELAGVLLTKAYHEDRGDQRTKVLTPDTAHGTNPATVTMCGYDVVKVGTNPDGGVDLEDLRAKADDQVACLMLTNPNTLGLFDPNIEEIAKIVHDVGATLYYDGANLNAVMGKSRPGDMGFDIVHFNLHKSFTQPHGGGGPGAGPIAVSERIEPFITRPQVVKAESSNGDGPRFELDYDRPKSIGRLRGFQGNYGVFVRSYAYIRSLGAEGLKEASELAVLNANYLLARLKEAGVAEYLPVAFDRICMHEFVLSGAPMKKELGIRTLDLAKRLLDHGYHPPTVYFPLLVEEALLVEPTETETKETLDAFADAVADILREAKADPTIAQSAPYSTPVRRLDEAAAAKNPVVRQPL</sequence>
<proteinExistence type="inferred from homology"/>
<dbReference type="EC" id="1.4.4.2" evidence="2"/>
<evidence type="ECO:0000313" key="9">
    <source>
        <dbReference type="EMBL" id="CAB4863402.1"/>
    </source>
</evidence>
<feature type="compositionally biased region" description="Polar residues" evidence="6">
    <location>
        <begin position="23"/>
        <end position="38"/>
    </location>
</feature>
<dbReference type="InterPro" id="IPR015422">
    <property type="entry name" value="PyrdxlP-dep_Trfase_small"/>
</dbReference>
<evidence type="ECO:0000259" key="8">
    <source>
        <dbReference type="Pfam" id="PF21478"/>
    </source>
</evidence>